<dbReference type="Pfam" id="PF13467">
    <property type="entry name" value="RHH_4"/>
    <property type="match status" value="1"/>
</dbReference>
<keyword evidence="3" id="KW-1185">Reference proteome</keyword>
<dbReference type="Gene3D" id="1.10.3990.20">
    <property type="entry name" value="protein bp1543"/>
    <property type="match status" value="1"/>
</dbReference>
<name>A0A9J6PAD2_9PROT</name>
<dbReference type="InterPro" id="IPR038268">
    <property type="entry name" value="RHH_sf"/>
</dbReference>
<proteinExistence type="predicted"/>
<reference evidence="2" key="1">
    <citation type="submission" date="2022-06" db="EMBL/GenBank/DDBJ databases">
        <title>Isolation and Genomics of Futiania mangrovii gen. nov., sp. nov., a Rare and Metabolically-versatile member in the Class Alphaproteobacteria.</title>
        <authorList>
            <person name="Liu L."/>
            <person name="Huang W.-C."/>
            <person name="Pan J."/>
            <person name="Li J."/>
            <person name="Huang Y."/>
            <person name="Du H."/>
            <person name="Liu Y."/>
            <person name="Li M."/>
        </authorList>
    </citation>
    <scope>NUCLEOTIDE SEQUENCE</scope>
    <source>
        <strain evidence="2">FT118</strain>
    </source>
</reference>
<evidence type="ECO:0000313" key="2">
    <source>
        <dbReference type="EMBL" id="MCP1334974.1"/>
    </source>
</evidence>
<dbReference type="EMBL" id="JAMZFT010000001">
    <property type="protein sequence ID" value="MCP1334974.1"/>
    <property type="molecule type" value="Genomic_DNA"/>
</dbReference>
<organism evidence="2 3">
    <name type="scientific">Futiania mangrovi</name>
    <dbReference type="NCBI Taxonomy" id="2959716"/>
    <lineage>
        <taxon>Bacteria</taxon>
        <taxon>Pseudomonadati</taxon>
        <taxon>Pseudomonadota</taxon>
        <taxon>Alphaproteobacteria</taxon>
        <taxon>Futianiales</taxon>
        <taxon>Futianiaceae</taxon>
        <taxon>Futiania</taxon>
    </lineage>
</organism>
<dbReference type="AlphaFoldDB" id="A0A9J6PAD2"/>
<evidence type="ECO:0000259" key="1">
    <source>
        <dbReference type="Pfam" id="PF13467"/>
    </source>
</evidence>
<comment type="caution">
    <text evidence="2">The sequence shown here is derived from an EMBL/GenBank/DDBJ whole genome shotgun (WGS) entry which is preliminary data.</text>
</comment>
<sequence length="80" mass="8447">MSRPVKRSVSIAGHRTSVALEPEFWNAVDALCAREGLSLAAFVARIDGARVRDGSDTGLAGALRLHVLHAARRGDIPAAD</sequence>
<evidence type="ECO:0000313" key="3">
    <source>
        <dbReference type="Proteomes" id="UP001055804"/>
    </source>
</evidence>
<accession>A0A9J6PAD2</accession>
<gene>
    <name evidence="2" type="ORF">NJQ99_00970</name>
</gene>
<protein>
    <submittedName>
        <fullName evidence="2">Ribbon-helix-helix domain-containing protein</fullName>
    </submittedName>
</protein>
<dbReference type="InterPro" id="IPR027373">
    <property type="entry name" value="RHH_dom"/>
</dbReference>
<feature type="domain" description="Ribbon-helix-helix" evidence="1">
    <location>
        <begin position="4"/>
        <end position="69"/>
    </location>
</feature>
<dbReference type="RefSeq" id="WP_269330934.1">
    <property type="nucleotide sequence ID" value="NZ_JAMZFT010000001.1"/>
</dbReference>
<dbReference type="Proteomes" id="UP001055804">
    <property type="component" value="Unassembled WGS sequence"/>
</dbReference>